<dbReference type="Pfam" id="PF21549">
    <property type="entry name" value="PRDM2_PR"/>
    <property type="match status" value="1"/>
</dbReference>
<evidence type="ECO:0008006" key="20">
    <source>
        <dbReference type="Google" id="ProtNLM"/>
    </source>
</evidence>
<keyword evidence="6" id="KW-0479">Metal-binding</keyword>
<dbReference type="Proteomes" id="UP000823561">
    <property type="component" value="Chromosome 6"/>
</dbReference>
<dbReference type="PROSITE" id="PS50157">
    <property type="entry name" value="ZINC_FINGER_C2H2_2"/>
    <property type="match status" value="12"/>
</dbReference>
<feature type="compositionally biased region" description="Polar residues" evidence="15">
    <location>
        <begin position="287"/>
        <end position="304"/>
    </location>
</feature>
<dbReference type="GO" id="GO:0000978">
    <property type="term" value="F:RNA polymerase II cis-regulatory region sequence-specific DNA binding"/>
    <property type="evidence" value="ECO:0007669"/>
    <property type="project" value="TreeGrafter"/>
</dbReference>
<keyword evidence="12" id="KW-0804">Transcription</keyword>
<reference evidence="18" key="1">
    <citation type="submission" date="2020-10" db="EMBL/GenBank/DDBJ databases">
        <title>Chromosome-scale genome assembly of the Allis shad, Alosa alosa.</title>
        <authorList>
            <person name="Margot Z."/>
            <person name="Christophe K."/>
            <person name="Cabau C."/>
            <person name="Louis A."/>
            <person name="Berthelot C."/>
            <person name="Parey E."/>
            <person name="Roest Crollius H."/>
            <person name="Montfort J."/>
            <person name="Robinson-Rechavi M."/>
            <person name="Bucao C."/>
            <person name="Bouchez O."/>
            <person name="Gislard M."/>
            <person name="Lluch J."/>
            <person name="Milhes M."/>
            <person name="Lampietro C."/>
            <person name="Lopez Roques C."/>
            <person name="Donnadieu C."/>
            <person name="Braasch I."/>
            <person name="Desvignes T."/>
            <person name="Postlethwait J."/>
            <person name="Bobe J."/>
            <person name="Guiguen Y."/>
        </authorList>
    </citation>
    <scope>NUCLEOTIDE SEQUENCE</scope>
    <source>
        <strain evidence="18">M-15738</strain>
        <tissue evidence="18">Blood</tissue>
    </source>
</reference>
<gene>
    <name evidence="18" type="ORF">AALO_G00087860</name>
</gene>
<comment type="subcellular location">
    <subcellularLocation>
        <location evidence="1">Nucleus</location>
    </subcellularLocation>
</comment>
<feature type="domain" description="C2H2-type" evidence="16">
    <location>
        <begin position="698"/>
        <end position="726"/>
    </location>
</feature>
<dbReference type="InterPro" id="IPR001214">
    <property type="entry name" value="SET_dom"/>
</dbReference>
<feature type="domain" description="C2H2-type" evidence="16">
    <location>
        <begin position="431"/>
        <end position="459"/>
    </location>
</feature>
<dbReference type="Gene3D" id="3.30.160.60">
    <property type="entry name" value="Classic Zinc Finger"/>
    <property type="match status" value="10"/>
</dbReference>
<evidence type="ECO:0000256" key="14">
    <source>
        <dbReference type="PROSITE-ProRule" id="PRU00042"/>
    </source>
</evidence>
<accession>A0AAV6GZ87</accession>
<dbReference type="GO" id="GO:0042054">
    <property type="term" value="F:histone methyltransferase activity"/>
    <property type="evidence" value="ECO:0007669"/>
    <property type="project" value="InterPro"/>
</dbReference>
<dbReference type="AlphaFoldDB" id="A0AAV6GZ87"/>
<dbReference type="InterPro" id="IPR046341">
    <property type="entry name" value="SET_dom_sf"/>
</dbReference>
<comment type="caution">
    <text evidence="18">The sequence shown here is derived from an EMBL/GenBank/DDBJ whole genome shotgun (WGS) entry which is preliminary data.</text>
</comment>
<dbReference type="PANTHER" id="PTHR24376">
    <property type="entry name" value="ZINC FINGER PROTEIN"/>
    <property type="match status" value="1"/>
</dbReference>
<dbReference type="SMART" id="SM00355">
    <property type="entry name" value="ZnF_C2H2"/>
    <property type="match status" value="12"/>
</dbReference>
<proteinExistence type="inferred from homology"/>
<dbReference type="Gene3D" id="2.170.270.10">
    <property type="entry name" value="SET domain"/>
    <property type="match status" value="1"/>
</dbReference>
<dbReference type="InterPro" id="IPR036236">
    <property type="entry name" value="Znf_C2H2_sf"/>
</dbReference>
<name>A0AAV6GZ87_9TELE</name>
<evidence type="ECO:0000313" key="18">
    <source>
        <dbReference type="EMBL" id="KAG5280330.1"/>
    </source>
</evidence>
<evidence type="ECO:0000256" key="9">
    <source>
        <dbReference type="ARBA" id="ARBA00022833"/>
    </source>
</evidence>
<feature type="domain" description="C2H2-type" evidence="16">
    <location>
        <begin position="353"/>
        <end position="381"/>
    </location>
</feature>
<evidence type="ECO:0000256" key="12">
    <source>
        <dbReference type="ARBA" id="ARBA00023163"/>
    </source>
</evidence>
<protein>
    <recommendedName>
        <fullName evidence="20">Histone-lysine N-methyltransferase PRDM9-like</fullName>
    </recommendedName>
</protein>
<evidence type="ECO:0000256" key="4">
    <source>
        <dbReference type="ARBA" id="ARBA00022679"/>
    </source>
</evidence>
<dbReference type="InterPro" id="IPR013087">
    <property type="entry name" value="Znf_C2H2_type"/>
</dbReference>
<keyword evidence="10" id="KW-0805">Transcription regulation</keyword>
<dbReference type="GO" id="GO:0005634">
    <property type="term" value="C:nucleus"/>
    <property type="evidence" value="ECO:0007669"/>
    <property type="project" value="UniProtKB-SubCell"/>
</dbReference>
<dbReference type="FunFam" id="3.30.160.60:FF:000065">
    <property type="entry name" value="B-cell CLL/lymphoma 6, member B"/>
    <property type="match status" value="1"/>
</dbReference>
<feature type="domain" description="C2H2-type" evidence="16">
    <location>
        <begin position="582"/>
        <end position="609"/>
    </location>
</feature>
<dbReference type="InterPro" id="IPR044417">
    <property type="entry name" value="PRDM7_9_PR-SET"/>
</dbReference>
<keyword evidence="13" id="KW-0539">Nucleus</keyword>
<evidence type="ECO:0000256" key="10">
    <source>
        <dbReference type="ARBA" id="ARBA00023015"/>
    </source>
</evidence>
<feature type="compositionally biased region" description="Low complexity" evidence="15">
    <location>
        <begin position="505"/>
        <end position="515"/>
    </location>
</feature>
<dbReference type="GO" id="GO:0001228">
    <property type="term" value="F:DNA-binding transcription activator activity, RNA polymerase II-specific"/>
    <property type="evidence" value="ECO:0007669"/>
    <property type="project" value="TreeGrafter"/>
</dbReference>
<comment type="similarity">
    <text evidence="2">Belongs to the krueppel C2H2-type zinc-finger protein family.</text>
</comment>
<evidence type="ECO:0000313" key="19">
    <source>
        <dbReference type="Proteomes" id="UP000823561"/>
    </source>
</evidence>
<feature type="domain" description="C2H2-type" evidence="16">
    <location>
        <begin position="610"/>
        <end position="638"/>
    </location>
</feature>
<dbReference type="GO" id="GO:0032259">
    <property type="term" value="P:methylation"/>
    <property type="evidence" value="ECO:0007669"/>
    <property type="project" value="UniProtKB-KW"/>
</dbReference>
<dbReference type="SUPFAM" id="SSF57667">
    <property type="entry name" value="beta-beta-alpha zinc fingers"/>
    <property type="match status" value="6"/>
</dbReference>
<sequence length="919" mass="102757">MSTSSGEISAEKTQEDVSASTAVEKSPEDDDEPYDDDNYYCEKCQCCFWSQCEVHGPPVFALDFPCSVGTPQRALLTLPAGLVVGRSRVKESSLGIFNQGQVVPVGMHFGPYSGETTSEEEALKSVYSWVIVRGKKHYEFIDATRDTHSNWMRYVMCSRSNREQNLVAFQQGGRVLFRCCAPIRPGEELLVWYAEEYARGLGLTWDQLWHHKRSSTYTNTDNGSSLTLPCPYCQFSFPAKSYLQTHVRRSHAEQYQNFLETHPVESEFEEVDPRLDLDICLLGSDVPPSSQMEPTTGTGQQGSESLIGRAPCQSETSDQSQPSNGLRCWKRMSDSDWSKDTSSASMSINDKGHSCPRCGRTFARAYHLKRHVNSVHDPDKLYWYRKRKSSNPRKHLPNPETETEEEDDEEEEAEERAGADGDEVRAPMEVYPCARCFIAFMSLQSLQEHMELQHAQGQGQRSDATEEPGDPSDPPYEPPVRKHNTRRGAVQAPAQKRGRGRPRTRTLGPTRPTQPKQKRPQKVQQGDGDSEPPPGAQTFICSQCGEACGDGVTATSHGCRAQTPAAPPLPQHGTQHGTDTQLTCGECQGMFADAASLRSHGCVQVGEGPYSCAQCSLRFSQPSNLRRHQRSVHAMVKPYCCGPCGKFYTQASGLRRHQEGRQHKGRRTACAKANANANASANASTAVTPIITTAATIYSCSYCQFSFTAQRYLHKHVKRHHPAEFIQAQEGSEGEGGEVGYGLGDAEELARISQSCPQCEKTFFSVKGFKSHHCFRRGKRACPCHVCGKRFSNVYSLRQHERTHTGERPYACPHCPKSFAVYGQLNVHLRTHTGERPYLCAQCGEGFRQSGDLKRHEQKHLGVRPHACPQCPKSFSRPQSLRAHLQIHSGMRLFHCTQCSKAFTRKYHLTRHLHKMHSS</sequence>
<feature type="region of interest" description="Disordered" evidence="15">
    <location>
        <begin position="286"/>
        <end position="331"/>
    </location>
</feature>
<keyword evidence="9" id="KW-0862">Zinc</keyword>
<dbReference type="FunFam" id="3.30.160.60:FF:000202">
    <property type="entry name" value="Zinc finger protein 574"/>
    <property type="match status" value="1"/>
</dbReference>
<keyword evidence="8 14" id="KW-0863">Zinc-finger</keyword>
<evidence type="ECO:0000256" key="3">
    <source>
        <dbReference type="ARBA" id="ARBA00022603"/>
    </source>
</evidence>
<dbReference type="PANTHER" id="PTHR24376:SF250">
    <property type="entry name" value="ZINC FINGER PROTEIN 770"/>
    <property type="match status" value="1"/>
</dbReference>
<feature type="region of interest" description="Disordered" evidence="15">
    <location>
        <begin position="452"/>
        <end position="536"/>
    </location>
</feature>
<keyword evidence="11" id="KW-0238">DNA-binding</keyword>
<dbReference type="PROSITE" id="PS00354">
    <property type="entry name" value="HMGI_Y"/>
    <property type="match status" value="1"/>
</dbReference>
<feature type="region of interest" description="Disordered" evidence="15">
    <location>
        <begin position="389"/>
        <end position="424"/>
    </location>
</feature>
<dbReference type="CDD" id="cd19193">
    <property type="entry name" value="PR-SET_PRDM7_9"/>
    <property type="match status" value="1"/>
</dbReference>
<organism evidence="18 19">
    <name type="scientific">Alosa alosa</name>
    <name type="common">allis shad</name>
    <dbReference type="NCBI Taxonomy" id="278164"/>
    <lineage>
        <taxon>Eukaryota</taxon>
        <taxon>Metazoa</taxon>
        <taxon>Chordata</taxon>
        <taxon>Craniata</taxon>
        <taxon>Vertebrata</taxon>
        <taxon>Euteleostomi</taxon>
        <taxon>Actinopterygii</taxon>
        <taxon>Neopterygii</taxon>
        <taxon>Teleostei</taxon>
        <taxon>Clupei</taxon>
        <taxon>Clupeiformes</taxon>
        <taxon>Clupeoidei</taxon>
        <taxon>Clupeidae</taxon>
        <taxon>Alosa</taxon>
    </lineage>
</organism>
<feature type="domain" description="SET" evidence="17">
    <location>
        <begin position="80"/>
        <end position="194"/>
    </location>
</feature>
<dbReference type="Pfam" id="PF00096">
    <property type="entry name" value="zf-C2H2"/>
    <property type="match status" value="8"/>
</dbReference>
<feature type="domain" description="C2H2-type" evidence="16">
    <location>
        <begin position="639"/>
        <end position="668"/>
    </location>
</feature>
<dbReference type="EMBL" id="JADWDJ010000006">
    <property type="protein sequence ID" value="KAG5280330.1"/>
    <property type="molecule type" value="Genomic_DNA"/>
</dbReference>
<keyword evidence="19" id="KW-1185">Reference proteome</keyword>
<evidence type="ECO:0000256" key="7">
    <source>
        <dbReference type="ARBA" id="ARBA00022737"/>
    </source>
</evidence>
<feature type="compositionally biased region" description="Polar residues" evidence="15">
    <location>
        <begin position="313"/>
        <end position="324"/>
    </location>
</feature>
<feature type="region of interest" description="Disordered" evidence="15">
    <location>
        <begin position="1"/>
        <end position="34"/>
    </location>
</feature>
<evidence type="ECO:0000256" key="11">
    <source>
        <dbReference type="ARBA" id="ARBA00023125"/>
    </source>
</evidence>
<evidence type="ECO:0000256" key="2">
    <source>
        <dbReference type="ARBA" id="ARBA00006991"/>
    </source>
</evidence>
<dbReference type="FunFam" id="3.30.160.60:FF:000096">
    <property type="entry name" value="Zinc finger and BTB domain-containing protein 18 isoform 1"/>
    <property type="match status" value="1"/>
</dbReference>
<keyword evidence="3" id="KW-0489">Methyltransferase</keyword>
<feature type="domain" description="C2H2-type" evidence="16">
    <location>
        <begin position="894"/>
        <end position="919"/>
    </location>
</feature>
<dbReference type="PROSITE" id="PS50280">
    <property type="entry name" value="SET"/>
    <property type="match status" value="1"/>
</dbReference>
<evidence type="ECO:0000256" key="8">
    <source>
        <dbReference type="ARBA" id="ARBA00022771"/>
    </source>
</evidence>
<dbReference type="FunFam" id="3.30.160.60:FF:000045">
    <property type="entry name" value="ZFP69 zinc finger protein B"/>
    <property type="match status" value="1"/>
</dbReference>
<keyword evidence="4" id="KW-0808">Transferase</keyword>
<feature type="domain" description="C2H2-type" evidence="16">
    <location>
        <begin position="228"/>
        <end position="256"/>
    </location>
</feature>
<feature type="domain" description="C2H2-type" evidence="16">
    <location>
        <begin position="866"/>
        <end position="893"/>
    </location>
</feature>
<evidence type="ECO:0000259" key="17">
    <source>
        <dbReference type="PROSITE" id="PS50280"/>
    </source>
</evidence>
<dbReference type="FunFam" id="3.30.160.60:FF:000508">
    <property type="entry name" value="Myeloid zinc finger 1"/>
    <property type="match status" value="1"/>
</dbReference>
<feature type="domain" description="C2H2-type" evidence="16">
    <location>
        <begin position="838"/>
        <end position="865"/>
    </location>
</feature>
<dbReference type="PROSITE" id="PS00028">
    <property type="entry name" value="ZINC_FINGER_C2H2_1"/>
    <property type="match status" value="11"/>
</dbReference>
<dbReference type="GO" id="GO:0008270">
    <property type="term" value="F:zinc ion binding"/>
    <property type="evidence" value="ECO:0007669"/>
    <property type="project" value="UniProtKB-KW"/>
</dbReference>
<evidence type="ECO:0000256" key="5">
    <source>
        <dbReference type="ARBA" id="ARBA00022691"/>
    </source>
</evidence>
<keyword evidence="7" id="KW-0677">Repeat</keyword>
<evidence type="ECO:0000256" key="15">
    <source>
        <dbReference type="SAM" id="MobiDB-lite"/>
    </source>
</evidence>
<feature type="domain" description="C2H2-type" evidence="16">
    <location>
        <begin position="782"/>
        <end position="809"/>
    </location>
</feature>
<evidence type="ECO:0000259" key="16">
    <source>
        <dbReference type="PROSITE" id="PS50157"/>
    </source>
</evidence>
<feature type="compositionally biased region" description="Basic and acidic residues" evidence="15">
    <location>
        <begin position="415"/>
        <end position="424"/>
    </location>
</feature>
<evidence type="ECO:0000256" key="6">
    <source>
        <dbReference type="ARBA" id="ARBA00022723"/>
    </source>
</evidence>
<dbReference type="InterPro" id="IPR000637">
    <property type="entry name" value="HMGI/Y_DNA-bd_CS"/>
</dbReference>
<dbReference type="GO" id="GO:0032502">
    <property type="term" value="P:developmental process"/>
    <property type="evidence" value="ECO:0007669"/>
    <property type="project" value="UniProtKB-ARBA"/>
</dbReference>
<evidence type="ECO:0000256" key="13">
    <source>
        <dbReference type="ARBA" id="ARBA00023242"/>
    </source>
</evidence>
<evidence type="ECO:0000256" key="1">
    <source>
        <dbReference type="ARBA" id="ARBA00004123"/>
    </source>
</evidence>
<feature type="compositionally biased region" description="Acidic residues" evidence="15">
    <location>
        <begin position="401"/>
        <end position="414"/>
    </location>
</feature>
<feature type="domain" description="C2H2-type" evidence="16">
    <location>
        <begin position="810"/>
        <end position="837"/>
    </location>
</feature>
<keyword evidence="5" id="KW-0949">S-adenosyl-L-methionine</keyword>
<dbReference type="GO" id="GO:0042802">
    <property type="term" value="F:identical protein binding"/>
    <property type="evidence" value="ECO:0007669"/>
    <property type="project" value="UniProtKB-ARBA"/>
</dbReference>